<evidence type="ECO:0000256" key="2">
    <source>
        <dbReference type="ARBA" id="ARBA00022475"/>
    </source>
</evidence>
<dbReference type="EMBL" id="CP060394">
    <property type="protein sequence ID" value="QNI34042.1"/>
    <property type="molecule type" value="Genomic_DNA"/>
</dbReference>
<dbReference type="AlphaFoldDB" id="A0A7G8BNC2"/>
<reference evidence="8 9" key="1">
    <citation type="submission" date="2020-08" db="EMBL/GenBank/DDBJ databases">
        <title>Edaphobacter telluris sp. nov. and Acidobacterium dinghuensis sp. nov., two acidobacteria isolated from forest soil.</title>
        <authorList>
            <person name="Fu J."/>
            <person name="Qiu L."/>
        </authorList>
    </citation>
    <scope>NUCLEOTIDE SEQUENCE [LARGE SCALE GENOMIC DNA]</scope>
    <source>
        <strain evidence="8">4Y35</strain>
    </source>
</reference>
<keyword evidence="5 6" id="KW-0472">Membrane</keyword>
<evidence type="ECO:0000256" key="4">
    <source>
        <dbReference type="ARBA" id="ARBA00022989"/>
    </source>
</evidence>
<dbReference type="PANTHER" id="PTHR34187:SF2">
    <property type="entry name" value="DUF202 DOMAIN-CONTAINING PROTEIN"/>
    <property type="match status" value="1"/>
</dbReference>
<evidence type="ECO:0000313" key="8">
    <source>
        <dbReference type="EMBL" id="QNI34042.1"/>
    </source>
</evidence>
<dbReference type="InterPro" id="IPR003807">
    <property type="entry name" value="DUF202"/>
</dbReference>
<dbReference type="KEGG" id="adin:H7849_09125"/>
<comment type="subcellular location">
    <subcellularLocation>
        <location evidence="1">Cell membrane</location>
        <topology evidence="1">Multi-pass membrane protein</topology>
    </subcellularLocation>
</comment>
<evidence type="ECO:0000256" key="6">
    <source>
        <dbReference type="SAM" id="Phobius"/>
    </source>
</evidence>
<keyword evidence="4 6" id="KW-1133">Transmembrane helix</keyword>
<feature type="transmembrane region" description="Helical" evidence="6">
    <location>
        <begin position="106"/>
        <end position="127"/>
    </location>
</feature>
<dbReference type="GO" id="GO:0005886">
    <property type="term" value="C:plasma membrane"/>
    <property type="evidence" value="ECO:0007669"/>
    <property type="project" value="UniProtKB-SubCell"/>
</dbReference>
<evidence type="ECO:0000256" key="5">
    <source>
        <dbReference type="ARBA" id="ARBA00023136"/>
    </source>
</evidence>
<dbReference type="RefSeq" id="WP_186745883.1">
    <property type="nucleotide sequence ID" value="NZ_CP060394.1"/>
</dbReference>
<gene>
    <name evidence="8" type="ORF">H7849_09125</name>
</gene>
<evidence type="ECO:0000313" key="9">
    <source>
        <dbReference type="Proteomes" id="UP000515312"/>
    </source>
</evidence>
<accession>A0A7G8BNC2</accession>
<keyword evidence="2" id="KW-1003">Cell membrane</keyword>
<organism evidence="8 9">
    <name type="scientific">Alloacidobacterium dinghuense</name>
    <dbReference type="NCBI Taxonomy" id="2763107"/>
    <lineage>
        <taxon>Bacteria</taxon>
        <taxon>Pseudomonadati</taxon>
        <taxon>Acidobacteriota</taxon>
        <taxon>Terriglobia</taxon>
        <taxon>Terriglobales</taxon>
        <taxon>Acidobacteriaceae</taxon>
        <taxon>Alloacidobacterium</taxon>
    </lineage>
</organism>
<feature type="transmembrane region" description="Helical" evidence="6">
    <location>
        <begin position="65"/>
        <end position="85"/>
    </location>
</feature>
<keyword evidence="3 6" id="KW-0812">Transmembrane</keyword>
<dbReference type="Proteomes" id="UP000515312">
    <property type="component" value="Chromosome"/>
</dbReference>
<dbReference type="InterPro" id="IPR052053">
    <property type="entry name" value="IM_YidH-like"/>
</dbReference>
<dbReference type="PANTHER" id="PTHR34187">
    <property type="entry name" value="FGR18P"/>
    <property type="match status" value="1"/>
</dbReference>
<keyword evidence="9" id="KW-1185">Reference proteome</keyword>
<protein>
    <submittedName>
        <fullName evidence="8">DUF202 domain-containing protein</fullName>
    </submittedName>
</protein>
<proteinExistence type="predicted"/>
<dbReference type="Pfam" id="PF02656">
    <property type="entry name" value="DUF202"/>
    <property type="match status" value="1"/>
</dbReference>
<sequence length="156" mass="16943">MNDQVKTTPTPDLREILAAERTFLAWIRTGLALMGFGFVVARFGIFLREVQVARLVPSPPAYGESIWFGTALISLGVIVNLLAAWKHIQLAQRLDRGEMVPSRPSKLAVFIALFLALVGIAMGIYLVSSRGFDSGQSVGGRSVSALQARQELIDAT</sequence>
<evidence type="ECO:0000256" key="3">
    <source>
        <dbReference type="ARBA" id="ARBA00022692"/>
    </source>
</evidence>
<evidence type="ECO:0000259" key="7">
    <source>
        <dbReference type="Pfam" id="PF02656"/>
    </source>
</evidence>
<feature type="transmembrane region" description="Helical" evidence="6">
    <location>
        <begin position="23"/>
        <end position="45"/>
    </location>
</feature>
<feature type="domain" description="DUF202" evidence="7">
    <location>
        <begin position="14"/>
        <end position="92"/>
    </location>
</feature>
<evidence type="ECO:0000256" key="1">
    <source>
        <dbReference type="ARBA" id="ARBA00004651"/>
    </source>
</evidence>
<name>A0A7G8BNC2_9BACT</name>